<reference evidence="2 3" key="1">
    <citation type="submission" date="2016-01" db="EMBL/GenBank/DDBJ databases">
        <authorList>
            <person name="Regsiter A."/>
            <person name="william w."/>
        </authorList>
    </citation>
    <scope>NUCLEOTIDE SEQUENCE [LARGE SCALE GENOMIC DNA]</scope>
    <source>
        <strain evidence="2 3">CFBP 6927</strain>
    </source>
</reference>
<comment type="caution">
    <text evidence="2">The sequence shown here is derived from an EMBL/GenBank/DDBJ whole genome shotgun (WGS) entry which is preliminary data.</text>
</comment>
<evidence type="ECO:0000313" key="3">
    <source>
        <dbReference type="Proteomes" id="UP000191812"/>
    </source>
</evidence>
<feature type="compositionally biased region" description="Polar residues" evidence="1">
    <location>
        <begin position="47"/>
        <end position="57"/>
    </location>
</feature>
<proteinExistence type="predicted"/>
<name>A0ABM9VF33_9HYPH</name>
<sequence length="80" mass="9067">MHFTRLVSKALHQFGHLRTTVPKAPPDLAITYYLKGKKIFHKKRNTSDNTSPLSGNDQCLDPETGPNLTLQKNRHPFANL</sequence>
<evidence type="ECO:0000313" key="2">
    <source>
        <dbReference type="EMBL" id="CUX29099.1"/>
    </source>
</evidence>
<feature type="region of interest" description="Disordered" evidence="1">
    <location>
        <begin position="43"/>
        <end position="80"/>
    </location>
</feature>
<accession>A0ABM9VF33</accession>
<gene>
    <name evidence="2" type="ORF">AGR13a_Cc290037</name>
</gene>
<keyword evidence="3" id="KW-1185">Reference proteome</keyword>
<evidence type="ECO:0000256" key="1">
    <source>
        <dbReference type="SAM" id="MobiDB-lite"/>
    </source>
</evidence>
<dbReference type="EMBL" id="FBWH01000022">
    <property type="protein sequence ID" value="CUX29099.1"/>
    <property type="molecule type" value="Genomic_DNA"/>
</dbReference>
<protein>
    <recommendedName>
        <fullName evidence="4">Transposase</fullName>
    </recommendedName>
</protein>
<dbReference type="Proteomes" id="UP000191812">
    <property type="component" value="Unassembled WGS sequence"/>
</dbReference>
<dbReference type="RefSeq" id="WP_139786049.1">
    <property type="nucleotide sequence ID" value="NZ_LT009756.1"/>
</dbReference>
<organism evidence="2 3">
    <name type="scientific">Agrobacterium genomosp. 13 str. CFBP 6927</name>
    <dbReference type="NCBI Taxonomy" id="1183428"/>
    <lineage>
        <taxon>Bacteria</taxon>
        <taxon>Pseudomonadati</taxon>
        <taxon>Pseudomonadota</taxon>
        <taxon>Alphaproteobacteria</taxon>
        <taxon>Hyphomicrobiales</taxon>
        <taxon>Rhizobiaceae</taxon>
        <taxon>Rhizobium/Agrobacterium group</taxon>
        <taxon>Agrobacterium</taxon>
        <taxon>Agrobacterium tumefaciens complex</taxon>
    </lineage>
</organism>
<evidence type="ECO:0008006" key="4">
    <source>
        <dbReference type="Google" id="ProtNLM"/>
    </source>
</evidence>